<name>A0A0X3BPX5_9EURY</name>
<feature type="transmembrane region" description="Helical" evidence="1">
    <location>
        <begin position="44"/>
        <end position="68"/>
    </location>
</feature>
<sequence>MHPDSFWKKEILEDLRNRRGFFLKFALPAALLLPLILADVPVSLQAAGITVAVIFSGVFGSSIGLVRIRESGMLERMAMLPVSPRRLTAGYILANALLDGAQVAIPLSVFLLVHPPAPEGVIFTAVSFASAVVAANALGTLVAVVPGSSGEGHLYAVVTVMAAIALSGLIAPAPHTQGLLPFWYLYAALLATPGAFALSPVLAGLLLGSALMVSPWLFGRTGG</sequence>
<dbReference type="EMBL" id="LT158599">
    <property type="protein sequence ID" value="CVK34242.1"/>
    <property type="molecule type" value="Genomic_DNA"/>
</dbReference>
<feature type="transmembrane region" description="Helical" evidence="1">
    <location>
        <begin position="183"/>
        <end position="207"/>
    </location>
</feature>
<keyword evidence="1" id="KW-0812">Transmembrane</keyword>
<feature type="transmembrane region" description="Helical" evidence="1">
    <location>
        <begin position="152"/>
        <end position="171"/>
    </location>
</feature>
<evidence type="ECO:0000256" key="1">
    <source>
        <dbReference type="SAM" id="Phobius"/>
    </source>
</evidence>
<dbReference type="AlphaFoldDB" id="A0A0X3BPX5"/>
<keyword evidence="1" id="KW-1133">Transmembrane helix</keyword>
<dbReference type="GeneID" id="27138524"/>
<protein>
    <submittedName>
        <fullName evidence="2">Putative ABC-2 type transporter</fullName>
    </submittedName>
</protein>
<accession>A0A0X3BPX5</accession>
<reference evidence="2 3" key="1">
    <citation type="submission" date="2016-01" db="EMBL/GenBank/DDBJ databases">
        <authorList>
            <person name="Manzoor S."/>
        </authorList>
    </citation>
    <scope>NUCLEOTIDE SEQUENCE [LARGE SCALE GENOMIC DNA]</scope>
    <source>
        <strain evidence="2">Methanoculleus sp MAB1</strain>
    </source>
</reference>
<feature type="transmembrane region" description="Helical" evidence="1">
    <location>
        <begin position="120"/>
        <end position="145"/>
    </location>
</feature>
<gene>
    <name evidence="2" type="ORF">MMAB1_3029</name>
</gene>
<dbReference type="RefSeq" id="WP_062265581.1">
    <property type="nucleotide sequence ID" value="NZ_LT158599.1"/>
</dbReference>
<dbReference type="OrthoDB" id="379965at2157"/>
<feature type="transmembrane region" description="Helical" evidence="1">
    <location>
        <begin position="89"/>
        <end position="114"/>
    </location>
</feature>
<dbReference type="Proteomes" id="UP000069850">
    <property type="component" value="Chromosome 1"/>
</dbReference>
<feature type="transmembrane region" description="Helical" evidence="1">
    <location>
        <begin position="21"/>
        <end position="38"/>
    </location>
</feature>
<evidence type="ECO:0000313" key="3">
    <source>
        <dbReference type="Proteomes" id="UP000069850"/>
    </source>
</evidence>
<keyword evidence="1" id="KW-0472">Membrane</keyword>
<proteinExistence type="predicted"/>
<evidence type="ECO:0000313" key="2">
    <source>
        <dbReference type="EMBL" id="CVK34242.1"/>
    </source>
</evidence>
<organism evidence="2 3">
    <name type="scientific">Methanoculleus bourgensis</name>
    <dbReference type="NCBI Taxonomy" id="83986"/>
    <lineage>
        <taxon>Archaea</taxon>
        <taxon>Methanobacteriati</taxon>
        <taxon>Methanobacteriota</taxon>
        <taxon>Stenosarchaea group</taxon>
        <taxon>Methanomicrobia</taxon>
        <taxon>Methanomicrobiales</taxon>
        <taxon>Methanomicrobiaceae</taxon>
        <taxon>Methanoculleus</taxon>
    </lineage>
</organism>
<dbReference type="KEGG" id="mema:MMAB1_3029"/>